<dbReference type="InterPro" id="IPR010064">
    <property type="entry name" value="HK97-gp10_tail"/>
</dbReference>
<dbReference type="Proteomes" id="UP001162793">
    <property type="component" value="Unassembled WGS sequence"/>
</dbReference>
<accession>A0AA41WPU5</accession>
<dbReference type="Pfam" id="PF04883">
    <property type="entry name" value="HK97-gp10_like"/>
    <property type="match status" value="1"/>
</dbReference>
<dbReference type="EMBL" id="JAMYWC010000003">
    <property type="protein sequence ID" value="MCP1173028.1"/>
    <property type="molecule type" value="Genomic_DNA"/>
</dbReference>
<reference evidence="2" key="1">
    <citation type="journal article" date="2023" name="Front. Microbiol.">
        <title>Ralstonia chuxiongensis sp. nov., Ralstonia mojiangensis sp. nov., and Ralstonia soli sp. nov., isolated from tobacco fields, are three novel species in the family Burkholderiaceae.</title>
        <authorList>
            <person name="Lu C.H."/>
            <person name="Zhang Y.Y."/>
            <person name="Jiang N."/>
            <person name="Chen W."/>
            <person name="Shao X."/>
            <person name="Zhao Z.M."/>
            <person name="Lu W.L."/>
            <person name="Hu X."/>
            <person name="Xi Y.X."/>
            <person name="Zou S.Y."/>
            <person name="Wei Q.J."/>
            <person name="Lin Z.L."/>
            <person name="Gong L."/>
            <person name="Gai X.T."/>
            <person name="Zhang L.Q."/>
            <person name="Li J.Y."/>
            <person name="Jin Y."/>
            <person name="Xia Z.Y."/>
        </authorList>
    </citation>
    <scope>NUCLEOTIDE SEQUENCE [LARGE SCALE GENOMIC DNA]</scope>
    <source>
        <strain evidence="2">21YRMH01-3</strain>
    </source>
</reference>
<gene>
    <name evidence="1" type="ORF">NKG59_11735</name>
</gene>
<proteinExistence type="predicted"/>
<organism evidence="1 2">
    <name type="scientific">Ralstonia chuxiongensis</name>
    <dbReference type="NCBI Taxonomy" id="2957504"/>
    <lineage>
        <taxon>Bacteria</taxon>
        <taxon>Pseudomonadati</taxon>
        <taxon>Pseudomonadota</taxon>
        <taxon>Betaproteobacteria</taxon>
        <taxon>Burkholderiales</taxon>
        <taxon>Burkholderiaceae</taxon>
        <taxon>Ralstonia</taxon>
    </lineage>
</organism>
<dbReference type="AlphaFoldDB" id="A0AA41WPU5"/>
<keyword evidence="2" id="KW-1185">Reference proteome</keyword>
<evidence type="ECO:0000313" key="1">
    <source>
        <dbReference type="EMBL" id="MCP1173028.1"/>
    </source>
</evidence>
<comment type="caution">
    <text evidence="1">The sequence shown here is derived from an EMBL/GenBank/DDBJ whole genome shotgun (WGS) entry which is preliminary data.</text>
</comment>
<name>A0AA41WPU5_9RALS</name>
<dbReference type="RefSeq" id="WP_253536906.1">
    <property type="nucleotide sequence ID" value="NZ_JAMYWC010000003.1"/>
</dbReference>
<evidence type="ECO:0000313" key="2">
    <source>
        <dbReference type="Proteomes" id="UP001162793"/>
    </source>
</evidence>
<sequence>MFELSGDVLAGLEQLADDVEEHVVRSVAHAGALVFYDEARKLAPIYRGTEKKGVRPGQLREAIYRAYADKQSTAGEAVYRISWNAKKAPHGHLIENGHWLVRKVDGRKKRIRWVPPHSFIRRAYDQAPAALEAMRQRAVEKMAQALRRSVVDDFGNEVAAEVPYDG</sequence>
<protein>
    <submittedName>
        <fullName evidence="1">HK97 gp10 family phage protein</fullName>
    </submittedName>
</protein>